<evidence type="ECO:0000256" key="4">
    <source>
        <dbReference type="SAM" id="Coils"/>
    </source>
</evidence>
<keyword evidence="7" id="KW-1185">Reference proteome</keyword>
<dbReference type="SUPFAM" id="SSF52540">
    <property type="entry name" value="P-loop containing nucleoside triphosphate hydrolases"/>
    <property type="match status" value="1"/>
</dbReference>
<feature type="coiled-coil region" evidence="4">
    <location>
        <begin position="957"/>
        <end position="984"/>
    </location>
</feature>
<dbReference type="RefSeq" id="WP_182544692.1">
    <property type="nucleotide sequence ID" value="NZ_JACGWZ010000003.1"/>
</dbReference>
<feature type="region of interest" description="Disordered" evidence="5">
    <location>
        <begin position="992"/>
        <end position="1013"/>
    </location>
</feature>
<keyword evidence="4" id="KW-0175">Coiled coil</keyword>
<feature type="region of interest" description="Disordered" evidence="5">
    <location>
        <begin position="546"/>
        <end position="567"/>
    </location>
</feature>
<comment type="similarity">
    <text evidence="1">Belongs to the SMC family. SbcC subfamily.</text>
</comment>
<dbReference type="Gene3D" id="3.40.50.300">
    <property type="entry name" value="P-loop containing nucleotide triphosphate hydrolases"/>
    <property type="match status" value="2"/>
</dbReference>
<feature type="coiled-coil region" evidence="4">
    <location>
        <begin position="288"/>
        <end position="334"/>
    </location>
</feature>
<proteinExistence type="inferred from homology"/>
<evidence type="ECO:0000313" key="7">
    <source>
        <dbReference type="Proteomes" id="UP000569329"/>
    </source>
</evidence>
<dbReference type="PANTHER" id="PTHR32114">
    <property type="entry name" value="ABC TRANSPORTER ABCH.3"/>
    <property type="match status" value="1"/>
</dbReference>
<gene>
    <name evidence="6" type="ORF">FHX42_002880</name>
</gene>
<dbReference type="NCBIfam" id="TIGR02680">
    <property type="entry name" value="TIGR02680 family protein"/>
    <property type="match status" value="1"/>
</dbReference>
<accession>A0A839DXS2</accession>
<dbReference type="Proteomes" id="UP000569329">
    <property type="component" value="Unassembled WGS sequence"/>
</dbReference>
<dbReference type="InterPro" id="IPR027417">
    <property type="entry name" value="P-loop_NTPase"/>
</dbReference>
<protein>
    <recommendedName>
        <fullName evidence="3">Nuclease SbcCD subunit C</fullName>
    </recommendedName>
</protein>
<evidence type="ECO:0000256" key="1">
    <source>
        <dbReference type="ARBA" id="ARBA00006930"/>
    </source>
</evidence>
<sequence length="1371" mass="150967">MSGSDGLLPRSEGHGTTRWKLHRGGIVNIWQYGEQTFALDGGRAVFQGANGAGKSRTLELLLPLCLDGDLHQIGSKGFDTVSLRRLMLDEYTGGPNRIGYAWIELHRTDADGDDEFLTCGVGIKASGHSKQISDSWRFITDERVADRRTDGGLKLIGAGEVPLGPAQLRESLGADCVLDEQAFRARIAATVYGVPAARYGDLLHLQRTLRNPEVGLKILEGQLEQILSEALPPPDPELIERLASSFEDLESIRDNILRLTDADGALKTFLDTYSDYALAELRDRARTMRTAEDGVRELRAELDDLRCRLSDKQRERAEAEQAVTEAEKRESELDSGLRTLRAHSDPGSLYDRQRLVDDAHDTMVAALDTASRNRAQEQRSVEAVVGLVRRLAGDTEAAERAAQHAKRQLNTAGLDDSPTPRLPEVPTAHPTVAWERVRTAPESEPDTVERPVPPEVDVEGTTAAFHEALTLAEQAATAARERGAHTLTLHQQALDLDARLEGVAEVHQQIKQAKVAATDAVGRRNQARQELSEAARSWLEDFRSWAEGRPSTAPDEPVPDPPGSEQLIEDPSIARQVRDQVRRWAQPWLHRARQVATDIEQELAVLRSHGRGREEELSALRAGTERTPARAWWVTAERGDGHGTAFYRLVDFAPGLTEEDRAGLEAALESSGLLNAWVTADGVALAPGTQELLAAPDHRHGARGLDELLVPATEPGCPVSSERVAALLAAVPIDGSAGLSVAPDGSWRTGVLSGTWHKRTAEYVGAEAREAGRKRRIAELETELARLRSEVGEAERRYSAATEQASDLERYVESLPDDGDLLTAHARLSAATEIAAAAENEAARLTWEHEQAEQRLRAARSELVRAAGELGLSAETRVLESAHHAAFEARDSLDGLRDILEGRCLTTLSELHGTSLHHDVAVTDRAAAETRAERCCHDHAEKADALAELRSTVGGESQRTADRVAALEREHADLRARLPQLREAVTELRVTEGSLSTEEDGKRTRLAERESSAEAATEAFRQALRVPGLWSAVSTTAAPSDPSEVADLVLADSRPAVTAARVQDELHVLKRTLGGGYDISAAERHGLMTVTVTSERGPQPVAEAARDVTERLTEQRGYLDERHRSVFTGYLVRDLVERLREQIAVADDLCTRMNEVLDGAHSSQGVHVRLEWRPSAALDDDLRRTIDLVRAPFAERDDEQDALLRRVFTDLIETERDSASGGYAEILSRALDYRRWYDFTVRVRDTDPEGKPRVRRLRQLSSGETRLVSYVTLFAAASAFYDTIAHGQQGPLRLVLLDEAFERLDDPTVARMLGLLVDLDMDWVITWPSGWGVSPKIPRMHIYNVLRPRSGHGIACAHTTWDGRSMERAEH</sequence>
<evidence type="ECO:0000256" key="3">
    <source>
        <dbReference type="ARBA" id="ARBA00013368"/>
    </source>
</evidence>
<evidence type="ECO:0000256" key="2">
    <source>
        <dbReference type="ARBA" id="ARBA00011322"/>
    </source>
</evidence>
<reference evidence="6 7" key="1">
    <citation type="submission" date="2020-07" db="EMBL/GenBank/DDBJ databases">
        <title>Sequencing the genomes of 1000 actinobacteria strains.</title>
        <authorList>
            <person name="Klenk H.-P."/>
        </authorList>
    </citation>
    <scope>NUCLEOTIDE SEQUENCE [LARGE SCALE GENOMIC DNA]</scope>
    <source>
        <strain evidence="6 7">DSM 45975</strain>
    </source>
</reference>
<dbReference type="Pfam" id="PF13558">
    <property type="entry name" value="SbcC_Walker_B"/>
    <property type="match status" value="1"/>
</dbReference>
<dbReference type="InterPro" id="IPR013496">
    <property type="entry name" value="CHP02680"/>
</dbReference>
<feature type="coiled-coil region" evidence="4">
    <location>
        <begin position="770"/>
        <end position="869"/>
    </location>
</feature>
<organism evidence="6 7">
    <name type="scientific">Halosaccharopolyspora lacisalsi</name>
    <dbReference type="NCBI Taxonomy" id="1000566"/>
    <lineage>
        <taxon>Bacteria</taxon>
        <taxon>Bacillati</taxon>
        <taxon>Actinomycetota</taxon>
        <taxon>Actinomycetes</taxon>
        <taxon>Pseudonocardiales</taxon>
        <taxon>Pseudonocardiaceae</taxon>
        <taxon>Halosaccharopolyspora</taxon>
    </lineage>
</organism>
<dbReference type="PANTHER" id="PTHR32114:SF2">
    <property type="entry name" value="ABC TRANSPORTER ABCH.3"/>
    <property type="match status" value="1"/>
</dbReference>
<feature type="compositionally biased region" description="Basic and acidic residues" evidence="5">
    <location>
        <begin position="999"/>
        <end position="1012"/>
    </location>
</feature>
<dbReference type="EMBL" id="JACGWZ010000003">
    <property type="protein sequence ID" value="MBA8825529.1"/>
    <property type="molecule type" value="Genomic_DNA"/>
</dbReference>
<comment type="subunit">
    <text evidence="2">Heterodimer of SbcC and SbcD.</text>
</comment>
<evidence type="ECO:0000313" key="6">
    <source>
        <dbReference type="EMBL" id="MBA8825529.1"/>
    </source>
</evidence>
<evidence type="ECO:0000256" key="5">
    <source>
        <dbReference type="SAM" id="MobiDB-lite"/>
    </source>
</evidence>
<feature type="region of interest" description="Disordered" evidence="5">
    <location>
        <begin position="406"/>
        <end position="426"/>
    </location>
</feature>
<name>A0A839DXS2_9PSEU</name>
<comment type="caution">
    <text evidence="6">The sequence shown here is derived from an EMBL/GenBank/DDBJ whole genome shotgun (WGS) entry which is preliminary data.</text>
</comment>